<evidence type="ECO:0000256" key="5">
    <source>
        <dbReference type="ARBA" id="ARBA00022741"/>
    </source>
</evidence>
<evidence type="ECO:0000313" key="9">
    <source>
        <dbReference type="EMBL" id="OSX80963.1"/>
    </source>
</evidence>
<keyword evidence="6" id="KW-0342">GTP-binding</keyword>
<dbReference type="GO" id="GO:0005525">
    <property type="term" value="F:GTP binding"/>
    <property type="evidence" value="ECO:0007669"/>
    <property type="project" value="UniProtKB-KW"/>
</dbReference>
<dbReference type="Gene3D" id="3.90.550.10">
    <property type="entry name" value="Spore Coat Polysaccharide Biosynthesis Protein SpsA, Chain A"/>
    <property type="match status" value="1"/>
</dbReference>
<dbReference type="InterPro" id="IPR005835">
    <property type="entry name" value="NTP_transferase_dom"/>
</dbReference>
<dbReference type="Pfam" id="PF00483">
    <property type="entry name" value="NTP_transferase"/>
    <property type="match status" value="1"/>
</dbReference>
<protein>
    <recommendedName>
        <fullName evidence="3">mannose-1-phosphate guanylyltransferase</fullName>
        <ecNumber evidence="3">2.7.7.13</ecNumber>
    </recommendedName>
</protein>
<dbReference type="Pfam" id="PF25087">
    <property type="entry name" value="GMPPB_C"/>
    <property type="match status" value="1"/>
</dbReference>
<dbReference type="CDD" id="cd06425">
    <property type="entry name" value="M1P_guanylylT_B_like_N"/>
    <property type="match status" value="1"/>
</dbReference>
<dbReference type="PANTHER" id="PTHR22572">
    <property type="entry name" value="SUGAR-1-PHOSPHATE GUANYL TRANSFERASE"/>
    <property type="match status" value="1"/>
</dbReference>
<keyword evidence="10" id="KW-1185">Reference proteome</keyword>
<dbReference type="InterPro" id="IPR045233">
    <property type="entry name" value="GMPPB_N"/>
</dbReference>
<dbReference type="InterPro" id="IPR050486">
    <property type="entry name" value="Mannose-1P_guanyltransferase"/>
</dbReference>
<dbReference type="Proteomes" id="UP000218209">
    <property type="component" value="Unassembled WGS sequence"/>
</dbReference>
<evidence type="ECO:0000259" key="8">
    <source>
        <dbReference type="Pfam" id="PF25087"/>
    </source>
</evidence>
<evidence type="ECO:0000259" key="7">
    <source>
        <dbReference type="Pfam" id="PF00483"/>
    </source>
</evidence>
<dbReference type="InterPro" id="IPR029044">
    <property type="entry name" value="Nucleotide-diphossugar_trans"/>
</dbReference>
<feature type="domain" description="Nucleotidyl transferase" evidence="7">
    <location>
        <begin position="2"/>
        <end position="226"/>
    </location>
</feature>
<dbReference type="EMBL" id="KV918767">
    <property type="protein sequence ID" value="OSX80963.1"/>
    <property type="molecule type" value="Genomic_DNA"/>
</dbReference>
<dbReference type="GO" id="GO:0009298">
    <property type="term" value="P:GDP-mannose biosynthetic process"/>
    <property type="evidence" value="ECO:0007669"/>
    <property type="project" value="UniProtKB-UniPathway"/>
</dbReference>
<comment type="similarity">
    <text evidence="2">Belongs to the transferase hexapeptide repeat family.</text>
</comment>
<evidence type="ECO:0000256" key="2">
    <source>
        <dbReference type="ARBA" id="ARBA00007274"/>
    </source>
</evidence>
<gene>
    <name evidence="9" type="ORF">BU14_0031s0132</name>
</gene>
<dbReference type="Gene3D" id="2.160.10.10">
    <property type="entry name" value="Hexapeptide repeat proteins"/>
    <property type="match status" value="1"/>
</dbReference>
<reference evidence="9 10" key="1">
    <citation type="submission" date="2017-03" db="EMBL/GenBank/DDBJ databases">
        <title>WGS assembly of Porphyra umbilicalis.</title>
        <authorList>
            <person name="Brawley S.H."/>
            <person name="Blouin N.A."/>
            <person name="Ficko-Blean E."/>
            <person name="Wheeler G.L."/>
            <person name="Lohr M."/>
            <person name="Goodson H.V."/>
            <person name="Jenkins J.W."/>
            <person name="Blaby-Haas C.E."/>
            <person name="Helliwell K.E."/>
            <person name="Chan C."/>
            <person name="Marriage T."/>
            <person name="Bhattacharya D."/>
            <person name="Klein A.S."/>
            <person name="Badis Y."/>
            <person name="Brodie J."/>
            <person name="Cao Y."/>
            <person name="Collen J."/>
            <person name="Dittami S.M."/>
            <person name="Gachon C.M."/>
            <person name="Green B.R."/>
            <person name="Karpowicz S."/>
            <person name="Kim J.W."/>
            <person name="Kudahl U."/>
            <person name="Lin S."/>
            <person name="Michel G."/>
            <person name="Mittag M."/>
            <person name="Olson B.J."/>
            <person name="Pangilinan J."/>
            <person name="Peng Y."/>
            <person name="Qiu H."/>
            <person name="Shu S."/>
            <person name="Singer J.T."/>
            <person name="Smith A.G."/>
            <person name="Sprecher B.N."/>
            <person name="Wagner V."/>
            <person name="Wang W."/>
            <person name="Wang Z.-Y."/>
            <person name="Yan J."/>
            <person name="Yarish C."/>
            <person name="Zoeuner-Riek S."/>
            <person name="Zhuang Y."/>
            <person name="Zou Y."/>
            <person name="Lindquist E.A."/>
            <person name="Grimwood J."/>
            <person name="Barry K."/>
            <person name="Rokhsar D.S."/>
            <person name="Schmutz J."/>
            <person name="Stiller J.W."/>
            <person name="Grossman A.R."/>
            <person name="Prochnik S.E."/>
        </authorList>
    </citation>
    <scope>NUCLEOTIDE SEQUENCE [LARGE SCALE GENOMIC DNA]</scope>
    <source>
        <strain evidence="9">4086291</strain>
    </source>
</reference>
<sequence>MKGLILVGGFGTRLRPLTFSKPKPLVEFCNKAMVLHQIEALAAVGVSEVVLAVNYQPHIIEQFLAKESDKLGIKITTSLEDEPMGTAGPLKVAEKHLNDGEPFFVLNSDVTCDFPFQAMIDFHKKTGAEGTLLVTKVTDPSKFGVILYDEGGKINQFVEKPQHFVGDRINAGIYLLSPGVFDRIELRPTSIEKEVFPIMAKESTLFCMELPGFWADVGQPADFRSGTALNLASLRESAPDTLASGEPIEGNVMVAPDAVIGKGCRIGPDVVVGPGCIVGDGVRLVRSTLLGGSRIGSNSYVADSIVGWSSKVGEWARLCNGCVLGEDVSIKSEVCASGATVLPHKSVSADIMSPKIVL</sequence>
<feature type="domain" description="Mannose-1-phosphate guanyltransferase C-terminal" evidence="8">
    <location>
        <begin position="248"/>
        <end position="357"/>
    </location>
</feature>
<dbReference type="UniPathway" id="UPA00126">
    <property type="reaction ID" value="UER00930"/>
</dbReference>
<organism evidence="9 10">
    <name type="scientific">Porphyra umbilicalis</name>
    <name type="common">Purple laver</name>
    <name type="synonym">Red alga</name>
    <dbReference type="NCBI Taxonomy" id="2786"/>
    <lineage>
        <taxon>Eukaryota</taxon>
        <taxon>Rhodophyta</taxon>
        <taxon>Bangiophyceae</taxon>
        <taxon>Bangiales</taxon>
        <taxon>Bangiaceae</taxon>
        <taxon>Porphyra</taxon>
    </lineage>
</organism>
<evidence type="ECO:0000256" key="3">
    <source>
        <dbReference type="ARBA" id="ARBA00012387"/>
    </source>
</evidence>
<accession>A0A1X6PJW3</accession>
<dbReference type="FunFam" id="3.90.550.10:FF:000013">
    <property type="entry name" value="mannose-1-phosphate guanyltransferase beta"/>
    <property type="match status" value="1"/>
</dbReference>
<dbReference type="EC" id="2.7.7.13" evidence="3"/>
<dbReference type="InterPro" id="IPR056729">
    <property type="entry name" value="GMPPB_C"/>
</dbReference>
<comment type="pathway">
    <text evidence="1">Nucleotide-sugar biosynthesis; GDP-alpha-D-mannose biosynthesis; GDP-alpha-D-mannose from alpha-D-mannose 1-phosphate (GTP route): step 1/1.</text>
</comment>
<keyword evidence="4" id="KW-0808">Transferase</keyword>
<dbReference type="OrthoDB" id="1733332at2759"/>
<proteinExistence type="inferred from homology"/>
<dbReference type="GO" id="GO:0004475">
    <property type="term" value="F:mannose-1-phosphate guanylyltransferase (GTP) activity"/>
    <property type="evidence" value="ECO:0007669"/>
    <property type="project" value="UniProtKB-EC"/>
</dbReference>
<keyword evidence="5" id="KW-0547">Nucleotide-binding</keyword>
<dbReference type="SUPFAM" id="SSF53448">
    <property type="entry name" value="Nucleotide-diphospho-sugar transferases"/>
    <property type="match status" value="1"/>
</dbReference>
<evidence type="ECO:0000313" key="10">
    <source>
        <dbReference type="Proteomes" id="UP000218209"/>
    </source>
</evidence>
<evidence type="ECO:0000256" key="4">
    <source>
        <dbReference type="ARBA" id="ARBA00022679"/>
    </source>
</evidence>
<dbReference type="AlphaFoldDB" id="A0A1X6PJW3"/>
<evidence type="ECO:0000256" key="1">
    <source>
        <dbReference type="ARBA" id="ARBA00004823"/>
    </source>
</evidence>
<evidence type="ECO:0000256" key="6">
    <source>
        <dbReference type="ARBA" id="ARBA00023134"/>
    </source>
</evidence>
<name>A0A1X6PJW3_PORUM</name>